<sequence>MLAPHLVWQKGQYAMDHKQYKNAEDFQDRVLKGQTSPEEEKEGTSKRGEQDAITVKETETGTPAVPLRERKMRDLTIISRESTRLKRNLKNNDRSRRTIRRNTKHLEIRSSPAIFQEGRGFTRN</sequence>
<feature type="region of interest" description="Disordered" evidence="1">
    <location>
        <begin position="32"/>
        <end position="68"/>
    </location>
</feature>
<reference evidence="2" key="1">
    <citation type="journal article" date="2022" name="bioRxiv">
        <title>Sequencing and chromosome-scale assembly of the giantPleurodeles waltlgenome.</title>
        <authorList>
            <person name="Brown T."/>
            <person name="Elewa A."/>
            <person name="Iarovenko S."/>
            <person name="Subramanian E."/>
            <person name="Araus A.J."/>
            <person name="Petzold A."/>
            <person name="Susuki M."/>
            <person name="Suzuki K.-i.T."/>
            <person name="Hayashi T."/>
            <person name="Toyoda A."/>
            <person name="Oliveira C."/>
            <person name="Osipova E."/>
            <person name="Leigh N.D."/>
            <person name="Simon A."/>
            <person name="Yun M.H."/>
        </authorList>
    </citation>
    <scope>NUCLEOTIDE SEQUENCE</scope>
    <source>
        <strain evidence="2">20211129_DDA</strain>
        <tissue evidence="2">Liver</tissue>
    </source>
</reference>
<protein>
    <submittedName>
        <fullName evidence="2">Uncharacterized protein</fullName>
    </submittedName>
</protein>
<accession>A0AAV7TMN6</accession>
<keyword evidence="3" id="KW-1185">Reference proteome</keyword>
<evidence type="ECO:0000313" key="3">
    <source>
        <dbReference type="Proteomes" id="UP001066276"/>
    </source>
</evidence>
<proteinExistence type="predicted"/>
<feature type="compositionally biased region" description="Basic and acidic residues" evidence="1">
    <location>
        <begin position="42"/>
        <end position="59"/>
    </location>
</feature>
<name>A0AAV7TMN6_PLEWA</name>
<evidence type="ECO:0000256" key="1">
    <source>
        <dbReference type="SAM" id="MobiDB-lite"/>
    </source>
</evidence>
<comment type="caution">
    <text evidence="2">The sequence shown here is derived from an EMBL/GenBank/DDBJ whole genome shotgun (WGS) entry which is preliminary data.</text>
</comment>
<dbReference type="Proteomes" id="UP001066276">
    <property type="component" value="Chromosome 3_2"/>
</dbReference>
<evidence type="ECO:0000313" key="2">
    <source>
        <dbReference type="EMBL" id="KAJ1177546.1"/>
    </source>
</evidence>
<dbReference type="EMBL" id="JANPWB010000006">
    <property type="protein sequence ID" value="KAJ1177546.1"/>
    <property type="molecule type" value="Genomic_DNA"/>
</dbReference>
<gene>
    <name evidence="2" type="ORF">NDU88_002801</name>
</gene>
<organism evidence="2 3">
    <name type="scientific">Pleurodeles waltl</name>
    <name type="common">Iberian ribbed newt</name>
    <dbReference type="NCBI Taxonomy" id="8319"/>
    <lineage>
        <taxon>Eukaryota</taxon>
        <taxon>Metazoa</taxon>
        <taxon>Chordata</taxon>
        <taxon>Craniata</taxon>
        <taxon>Vertebrata</taxon>
        <taxon>Euteleostomi</taxon>
        <taxon>Amphibia</taxon>
        <taxon>Batrachia</taxon>
        <taxon>Caudata</taxon>
        <taxon>Salamandroidea</taxon>
        <taxon>Salamandridae</taxon>
        <taxon>Pleurodelinae</taxon>
        <taxon>Pleurodeles</taxon>
    </lineage>
</organism>
<dbReference type="AlphaFoldDB" id="A0AAV7TMN6"/>